<dbReference type="Proteomes" id="UP000006637">
    <property type="component" value="Chromosome"/>
</dbReference>
<dbReference type="eggNOG" id="COG1826">
    <property type="taxonomic scope" value="Bacteria"/>
</dbReference>
<dbReference type="GO" id="GO:0016020">
    <property type="term" value="C:membrane"/>
    <property type="evidence" value="ECO:0007669"/>
    <property type="project" value="UniProtKB-ARBA"/>
</dbReference>
<evidence type="ECO:0000313" key="9">
    <source>
        <dbReference type="Proteomes" id="UP000006637"/>
    </source>
</evidence>
<dbReference type="RefSeq" id="WP_011564009.1">
    <property type="nucleotide sequence ID" value="NC_008148.1"/>
</dbReference>
<keyword evidence="2" id="KW-0813">Transport</keyword>
<evidence type="ECO:0000256" key="4">
    <source>
        <dbReference type="ARBA" id="ARBA00022927"/>
    </source>
</evidence>
<organism evidence="8 9">
    <name type="scientific">Rubrobacter xylanophilus (strain DSM 9941 / JCM 11954 / NBRC 16129 / PRD-1)</name>
    <dbReference type="NCBI Taxonomy" id="266117"/>
    <lineage>
        <taxon>Bacteria</taxon>
        <taxon>Bacillati</taxon>
        <taxon>Actinomycetota</taxon>
        <taxon>Rubrobacteria</taxon>
        <taxon>Rubrobacterales</taxon>
        <taxon>Rubrobacteraceae</taxon>
        <taxon>Rubrobacter</taxon>
    </lineage>
</organism>
<keyword evidence="4" id="KW-0653">Protein transport</keyword>
<evidence type="ECO:0000256" key="3">
    <source>
        <dbReference type="ARBA" id="ARBA00022692"/>
    </source>
</evidence>
<gene>
    <name evidence="8" type="ordered locus">Rxyl_1025</name>
</gene>
<accession>Q1AX87</accession>
<reference evidence="8 9" key="1">
    <citation type="submission" date="2006-06" db="EMBL/GenBank/DDBJ databases">
        <title>Complete sequence of Rubrobacter xylanophilus DSM 9941.</title>
        <authorList>
            <consortium name="US DOE Joint Genome Institute"/>
            <person name="Copeland A."/>
            <person name="Lucas S."/>
            <person name="Lapidus A."/>
            <person name="Barry K."/>
            <person name="Detter J.C."/>
            <person name="Glavina del Rio T."/>
            <person name="Hammon N."/>
            <person name="Israni S."/>
            <person name="Dalin E."/>
            <person name="Tice H."/>
            <person name="Pitluck S."/>
            <person name="Munk A.C."/>
            <person name="Brettin T."/>
            <person name="Bruce D."/>
            <person name="Han C."/>
            <person name="Tapia R."/>
            <person name="Gilna P."/>
            <person name="Schmutz J."/>
            <person name="Larimer F."/>
            <person name="Land M."/>
            <person name="Hauser L."/>
            <person name="Kyrpides N."/>
            <person name="Lykidis A."/>
            <person name="da Costa M.S."/>
            <person name="Rainey F.A."/>
            <person name="Empadinhas N."/>
            <person name="Jolivet E."/>
            <person name="Battista J.R."/>
            <person name="Richardson P."/>
        </authorList>
    </citation>
    <scope>NUCLEOTIDE SEQUENCE [LARGE SCALE GENOMIC DNA]</scope>
    <source>
        <strain evidence="9">DSM 9941 / NBRC 16129 / PRD-1</strain>
    </source>
</reference>
<dbReference type="Pfam" id="PF02416">
    <property type="entry name" value="TatA_B_E"/>
    <property type="match status" value="1"/>
</dbReference>
<sequence length="60" mass="6982">MSFGFLEMFILLFIVFLILGPKRIPGLLRALGRGVRDFTAEFSREKQEKELPGEKKREEP</sequence>
<evidence type="ECO:0000256" key="6">
    <source>
        <dbReference type="ARBA" id="ARBA00023010"/>
    </source>
</evidence>
<proteinExistence type="predicted"/>
<keyword evidence="6" id="KW-0811">Translocation</keyword>
<evidence type="ECO:0000256" key="5">
    <source>
        <dbReference type="ARBA" id="ARBA00022989"/>
    </source>
</evidence>
<dbReference type="STRING" id="266117.Rxyl_1025"/>
<evidence type="ECO:0000256" key="2">
    <source>
        <dbReference type="ARBA" id="ARBA00022448"/>
    </source>
</evidence>
<dbReference type="HOGENOM" id="CLU_086034_6_1_11"/>
<protein>
    <submittedName>
        <fullName evidence="8">Sec-independent translocation protein mttA/Hcf106</fullName>
    </submittedName>
</protein>
<evidence type="ECO:0000256" key="1">
    <source>
        <dbReference type="ARBA" id="ARBA00004167"/>
    </source>
</evidence>
<comment type="subcellular location">
    <subcellularLocation>
        <location evidence="1">Membrane</location>
        <topology evidence="1">Single-pass membrane protein</topology>
    </subcellularLocation>
</comment>
<evidence type="ECO:0000313" key="8">
    <source>
        <dbReference type="EMBL" id="ABG03991.1"/>
    </source>
</evidence>
<keyword evidence="5" id="KW-1133">Transmembrane helix</keyword>
<keyword evidence="7" id="KW-0472">Membrane</keyword>
<dbReference type="Gene3D" id="1.20.5.3310">
    <property type="match status" value="1"/>
</dbReference>
<dbReference type="EMBL" id="CP000386">
    <property type="protein sequence ID" value="ABG03991.1"/>
    <property type="molecule type" value="Genomic_DNA"/>
</dbReference>
<dbReference type="KEGG" id="rxy:Rxyl_1025"/>
<name>Q1AX87_RUBXD</name>
<dbReference type="OrthoDB" id="9953577at2"/>
<evidence type="ECO:0000256" key="7">
    <source>
        <dbReference type="ARBA" id="ARBA00023136"/>
    </source>
</evidence>
<dbReference type="InterPro" id="IPR003369">
    <property type="entry name" value="TatA/B/E"/>
</dbReference>
<dbReference type="GO" id="GO:0015031">
    <property type="term" value="P:protein transport"/>
    <property type="evidence" value="ECO:0007669"/>
    <property type="project" value="UniProtKB-KW"/>
</dbReference>
<dbReference type="AlphaFoldDB" id="Q1AX87"/>
<keyword evidence="3" id="KW-0812">Transmembrane</keyword>
<keyword evidence="9" id="KW-1185">Reference proteome</keyword>